<keyword evidence="1" id="KW-0677">Repeat</keyword>
<evidence type="ECO:0000259" key="3">
    <source>
        <dbReference type="Pfam" id="PF25023"/>
    </source>
</evidence>
<evidence type="ECO:0000256" key="1">
    <source>
        <dbReference type="ARBA" id="ARBA00022737"/>
    </source>
</evidence>
<dbReference type="PANTHER" id="PTHR32305">
    <property type="match status" value="1"/>
</dbReference>
<organism evidence="4 5">
    <name type="scientific">Brevibacillus ruminantium</name>
    <dbReference type="NCBI Taxonomy" id="2950604"/>
    <lineage>
        <taxon>Bacteria</taxon>
        <taxon>Bacillati</taxon>
        <taxon>Bacillota</taxon>
        <taxon>Bacilli</taxon>
        <taxon>Bacillales</taxon>
        <taxon>Paenibacillaceae</taxon>
        <taxon>Brevibacillus</taxon>
    </lineage>
</organism>
<dbReference type="NCBIfam" id="TIGR03696">
    <property type="entry name" value="Rhs_assc_core"/>
    <property type="match status" value="1"/>
</dbReference>
<proteinExistence type="predicted"/>
<gene>
    <name evidence="4" type="ORF">NDK47_21170</name>
</gene>
<dbReference type="Pfam" id="PF25023">
    <property type="entry name" value="TEN_YD-shell"/>
    <property type="match status" value="1"/>
</dbReference>
<feature type="region of interest" description="Disordered" evidence="2">
    <location>
        <begin position="228"/>
        <end position="250"/>
    </location>
</feature>
<evidence type="ECO:0000313" key="4">
    <source>
        <dbReference type="EMBL" id="USG64630.1"/>
    </source>
</evidence>
<feature type="domain" description="Teneurin-like YD-shell" evidence="3">
    <location>
        <begin position="4"/>
        <end position="103"/>
    </location>
</feature>
<evidence type="ECO:0000313" key="5">
    <source>
        <dbReference type="Proteomes" id="UP001056500"/>
    </source>
</evidence>
<evidence type="ECO:0000256" key="2">
    <source>
        <dbReference type="SAM" id="MobiDB-lite"/>
    </source>
</evidence>
<dbReference type="Proteomes" id="UP001056500">
    <property type="component" value="Chromosome"/>
</dbReference>
<name>A0ABY4WFN6_9BACL</name>
<dbReference type="EMBL" id="CP098755">
    <property type="protein sequence ID" value="USG64630.1"/>
    <property type="molecule type" value="Genomic_DNA"/>
</dbReference>
<dbReference type="InterPro" id="IPR050708">
    <property type="entry name" value="T6SS_VgrG/RHS"/>
</dbReference>
<dbReference type="Gene3D" id="2.180.10.10">
    <property type="entry name" value="RHS repeat-associated core"/>
    <property type="match status" value="1"/>
</dbReference>
<dbReference type="RefSeq" id="WP_251871742.1">
    <property type="nucleotide sequence ID" value="NZ_CP098755.1"/>
</dbReference>
<keyword evidence="5" id="KW-1185">Reference proteome</keyword>
<accession>A0ABY4WFN6</accession>
<protein>
    <submittedName>
        <fullName evidence="4">RHS repeat-associated core domain-containing protein</fullName>
    </submittedName>
</protein>
<reference evidence="4" key="1">
    <citation type="submission" date="2022-06" db="EMBL/GenBank/DDBJ databases">
        <title>Genome sequencing of Brevibacillus sp. BB3-R1.</title>
        <authorList>
            <person name="Heo J."/>
            <person name="Lee D."/>
            <person name="Won M."/>
            <person name="Han B.-H."/>
            <person name="Hong S.-B."/>
            <person name="Kwon S.-W."/>
        </authorList>
    </citation>
    <scope>NUCLEOTIDE SEQUENCE</scope>
    <source>
        <strain evidence="4">BB3-R1</strain>
    </source>
</reference>
<dbReference type="InterPro" id="IPR056823">
    <property type="entry name" value="TEN-like_YD-shell"/>
</dbReference>
<sequence length="315" mass="35023">MTNKQGYYLYNSHGDVVKIVGEQGEELNRYEYDTWGNIVSKTEGMSNPFAYSGEMFDSETGFYYLRARYYDPAVGRFISEDTYKGQVGNPLSLNRYTYVSNNPLRFIDPSGHVAAEAAGVGGMSREEYVHYWVIKIFEIETSTGMVWTDAVEKYVPAYLKDDVYAEGSGYGSSDAFLKAGDMPDLGFAAPVVVAGMIKNTAKNIVGNATESPALKGSPYHPSTVAERIKPKYQPNPAHDKSSPLYNPRKTPEPFDAQYVYENAVRGDMKTWYGVGGEGKIYRYFDDNAGGAHFSGIVSKESVPNEVLKQLGIKYK</sequence>
<dbReference type="PANTHER" id="PTHR32305:SF17">
    <property type="entry name" value="TRNA NUCLEASE WAPA"/>
    <property type="match status" value="1"/>
</dbReference>
<dbReference type="InterPro" id="IPR022385">
    <property type="entry name" value="Rhs_assc_core"/>
</dbReference>